<keyword evidence="3" id="KW-1185">Reference proteome</keyword>
<dbReference type="STRING" id="1245769.A0A0C7MY84"/>
<keyword evidence="1" id="KW-0732">Signal</keyword>
<evidence type="ECO:0000313" key="2">
    <source>
        <dbReference type="EMBL" id="CEP60425.1"/>
    </source>
</evidence>
<dbReference type="HOGENOM" id="CLU_157410_0_0_1"/>
<name>A0A0C7MY84_9SACH</name>
<proteinExistence type="predicted"/>
<dbReference type="Proteomes" id="UP000054304">
    <property type="component" value="Unassembled WGS sequence"/>
</dbReference>
<evidence type="ECO:0000256" key="1">
    <source>
        <dbReference type="SAM" id="SignalP"/>
    </source>
</evidence>
<gene>
    <name evidence="2" type="ORF">LALA0_S01e10594g</name>
</gene>
<dbReference type="InterPro" id="IPR020195">
    <property type="entry name" value="SWR1_Swc7"/>
</dbReference>
<sequence length="136" mass="15789">MPLAANVALLMLQIVLYRQQELSHGEKGGKLNELLVDPVVDEVVLDRFTNHRIVKLYAPELEKVRLRTMKKEVADLFSAGLPDKNLPVTVITLANHFYYTRINELEKDQIPKINRQMVNFVEQQEQQEQDHKIETP</sequence>
<dbReference type="GO" id="GO:0006338">
    <property type="term" value="P:chromatin remodeling"/>
    <property type="evidence" value="ECO:0007669"/>
    <property type="project" value="EnsemblFungi"/>
</dbReference>
<dbReference type="GeneID" id="34683815"/>
<protein>
    <submittedName>
        <fullName evidence="2">LALA0S01e10594g1_1</fullName>
    </submittedName>
</protein>
<dbReference type="OrthoDB" id="4067990at2759"/>
<accession>A0A0C7MY84</accession>
<feature type="chain" id="PRO_5002195423" evidence="1">
    <location>
        <begin position="26"/>
        <end position="136"/>
    </location>
</feature>
<reference evidence="2 3" key="1">
    <citation type="submission" date="2014-12" db="EMBL/GenBank/DDBJ databases">
        <authorList>
            <person name="Neuveglise Cecile"/>
        </authorList>
    </citation>
    <scope>NUCLEOTIDE SEQUENCE [LARGE SCALE GENOMIC DNA]</scope>
    <source>
        <strain evidence="2 3">CBS 12615</strain>
    </source>
</reference>
<evidence type="ECO:0000313" key="3">
    <source>
        <dbReference type="Proteomes" id="UP000054304"/>
    </source>
</evidence>
<dbReference type="Pfam" id="PF17330">
    <property type="entry name" value="SWC7"/>
    <property type="match status" value="1"/>
</dbReference>
<dbReference type="EMBL" id="LN736360">
    <property type="protein sequence ID" value="CEP60425.1"/>
    <property type="molecule type" value="Genomic_DNA"/>
</dbReference>
<dbReference type="RefSeq" id="XP_022626669.1">
    <property type="nucleotide sequence ID" value="XM_022774586.1"/>
</dbReference>
<dbReference type="AlphaFoldDB" id="A0A0C7MY84"/>
<organism evidence="2 3">
    <name type="scientific">Lachancea lanzarotensis</name>
    <dbReference type="NCBI Taxonomy" id="1245769"/>
    <lineage>
        <taxon>Eukaryota</taxon>
        <taxon>Fungi</taxon>
        <taxon>Dikarya</taxon>
        <taxon>Ascomycota</taxon>
        <taxon>Saccharomycotina</taxon>
        <taxon>Saccharomycetes</taxon>
        <taxon>Saccharomycetales</taxon>
        <taxon>Saccharomycetaceae</taxon>
        <taxon>Lachancea</taxon>
    </lineage>
</organism>
<dbReference type="GO" id="GO:0000812">
    <property type="term" value="C:Swr1 complex"/>
    <property type="evidence" value="ECO:0007669"/>
    <property type="project" value="EnsemblFungi"/>
</dbReference>
<feature type="signal peptide" evidence="1">
    <location>
        <begin position="1"/>
        <end position="25"/>
    </location>
</feature>